<gene>
    <name evidence="1" type="ORF">Back11_55250</name>
</gene>
<reference evidence="1 2" key="1">
    <citation type="submission" date="2018-11" db="EMBL/GenBank/DDBJ databases">
        <title>Complete genome sequence of Paenibacillus baekrokdamisoli strain KCTC 33723.</title>
        <authorList>
            <person name="Kang S.W."/>
            <person name="Lee K.C."/>
            <person name="Kim K.K."/>
            <person name="Kim J.S."/>
            <person name="Kim D.S."/>
            <person name="Ko S.H."/>
            <person name="Yang S.H."/>
            <person name="Lee J.S."/>
        </authorList>
    </citation>
    <scope>NUCLEOTIDE SEQUENCE [LARGE SCALE GENOMIC DNA]</scope>
    <source>
        <strain evidence="1 2">KCTC 33723</strain>
    </source>
</reference>
<sequence length="65" mass="7314">MNADFDTDKLADYCVLESDTFWTKVNGNRQWSIMIDGVAVDIKANTGEFVQMVFPLDGVITELPK</sequence>
<evidence type="ECO:0000313" key="2">
    <source>
        <dbReference type="Proteomes" id="UP000275368"/>
    </source>
</evidence>
<dbReference type="RefSeq" id="WP_164523012.1">
    <property type="nucleotide sequence ID" value="NZ_AP019308.1"/>
</dbReference>
<proteinExistence type="predicted"/>
<accession>A0A3G9IZ48</accession>
<dbReference type="Proteomes" id="UP000275368">
    <property type="component" value="Chromosome"/>
</dbReference>
<protein>
    <submittedName>
        <fullName evidence="1">Uncharacterized protein</fullName>
    </submittedName>
</protein>
<dbReference type="AlphaFoldDB" id="A0A3G9IZ48"/>
<dbReference type="EMBL" id="AP019308">
    <property type="protein sequence ID" value="BBH24180.1"/>
    <property type="molecule type" value="Genomic_DNA"/>
</dbReference>
<dbReference type="KEGG" id="pbk:Back11_55250"/>
<organism evidence="1 2">
    <name type="scientific">Paenibacillus baekrokdamisoli</name>
    <dbReference type="NCBI Taxonomy" id="1712516"/>
    <lineage>
        <taxon>Bacteria</taxon>
        <taxon>Bacillati</taxon>
        <taxon>Bacillota</taxon>
        <taxon>Bacilli</taxon>
        <taxon>Bacillales</taxon>
        <taxon>Paenibacillaceae</taxon>
        <taxon>Paenibacillus</taxon>
    </lineage>
</organism>
<keyword evidence="2" id="KW-1185">Reference proteome</keyword>
<name>A0A3G9IZ48_9BACL</name>
<evidence type="ECO:0000313" key="1">
    <source>
        <dbReference type="EMBL" id="BBH24180.1"/>
    </source>
</evidence>